<dbReference type="InterPro" id="IPR017972">
    <property type="entry name" value="Cyt_P450_CS"/>
</dbReference>
<dbReference type="PRINTS" id="PR00385">
    <property type="entry name" value="P450"/>
</dbReference>
<keyword evidence="2" id="KW-0349">Heme</keyword>
<dbReference type="PROSITE" id="PS00086">
    <property type="entry name" value="CYTOCHROME_P450"/>
    <property type="match status" value="1"/>
</dbReference>
<comment type="caution">
    <text evidence="4">The sequence shown here is derived from an EMBL/GenBank/DDBJ whole genome shotgun (WGS) entry which is preliminary data.</text>
</comment>
<proteinExistence type="inferred from homology"/>
<organism evidence="4 5">
    <name type="scientific">Streptomyces blastmyceticus</name>
    <dbReference type="NCBI Taxonomy" id="68180"/>
    <lineage>
        <taxon>Bacteria</taxon>
        <taxon>Bacillati</taxon>
        <taxon>Actinomycetota</taxon>
        <taxon>Actinomycetes</taxon>
        <taxon>Kitasatosporales</taxon>
        <taxon>Streptomycetaceae</taxon>
        <taxon>Streptomyces</taxon>
    </lineage>
</organism>
<protein>
    <submittedName>
        <fullName evidence="4">Cytochrome P450</fullName>
    </submittedName>
</protein>
<dbReference type="EMBL" id="BAAABW010000026">
    <property type="protein sequence ID" value="GAA0364504.1"/>
    <property type="molecule type" value="Genomic_DNA"/>
</dbReference>
<evidence type="ECO:0000313" key="5">
    <source>
        <dbReference type="Proteomes" id="UP001500063"/>
    </source>
</evidence>
<dbReference type="InterPro" id="IPR001128">
    <property type="entry name" value="Cyt_P450"/>
</dbReference>
<evidence type="ECO:0000256" key="2">
    <source>
        <dbReference type="RuleBase" id="RU000461"/>
    </source>
</evidence>
<accession>A0ABN0XHZ4</accession>
<evidence type="ECO:0000256" key="3">
    <source>
        <dbReference type="SAM" id="MobiDB-lite"/>
    </source>
</evidence>
<feature type="region of interest" description="Disordered" evidence="3">
    <location>
        <begin position="1"/>
        <end position="30"/>
    </location>
</feature>
<evidence type="ECO:0000313" key="4">
    <source>
        <dbReference type="EMBL" id="GAA0364504.1"/>
    </source>
</evidence>
<keyword evidence="2" id="KW-0503">Monooxygenase</keyword>
<dbReference type="Gene3D" id="1.10.630.10">
    <property type="entry name" value="Cytochrome P450"/>
    <property type="match status" value="1"/>
</dbReference>
<dbReference type="CDD" id="cd11030">
    <property type="entry name" value="CYP105-like"/>
    <property type="match status" value="1"/>
</dbReference>
<dbReference type="Pfam" id="PF00067">
    <property type="entry name" value="p450"/>
    <property type="match status" value="1"/>
</dbReference>
<keyword evidence="2" id="KW-0560">Oxidoreductase</keyword>
<dbReference type="PANTHER" id="PTHR46696:SF1">
    <property type="entry name" value="CYTOCHROME P450 YJIB-RELATED"/>
    <property type="match status" value="1"/>
</dbReference>
<gene>
    <name evidence="4" type="ORF">GCM10010319_47960</name>
</gene>
<dbReference type="SUPFAM" id="SSF48264">
    <property type="entry name" value="Cytochrome P450"/>
    <property type="match status" value="1"/>
</dbReference>
<dbReference type="InterPro" id="IPR036396">
    <property type="entry name" value="Cyt_P450_sf"/>
</dbReference>
<reference evidence="4 5" key="1">
    <citation type="journal article" date="2019" name="Int. J. Syst. Evol. Microbiol.">
        <title>The Global Catalogue of Microorganisms (GCM) 10K type strain sequencing project: providing services to taxonomists for standard genome sequencing and annotation.</title>
        <authorList>
            <consortium name="The Broad Institute Genomics Platform"/>
            <consortium name="The Broad Institute Genome Sequencing Center for Infectious Disease"/>
            <person name="Wu L."/>
            <person name="Ma J."/>
        </authorList>
    </citation>
    <scope>NUCLEOTIDE SEQUENCE [LARGE SCALE GENOMIC DNA]</scope>
    <source>
        <strain evidence="4 5">JCM 4565</strain>
    </source>
</reference>
<sequence>MSDTEQQPAPTLPRQRTCPFSPPPELEQLRGTDPISRMRFADDSGGWLLTRHADVRAALADPRVSSHPGKAPQPWRNLAPEMRAEHYLPGFLIFMDPPDHTRYRRSLTKWFTMRAIRKLEPRIEQIVTEALDAMEAAGGPTDLVQSFALPIPLLVICELMGIRYEEREEFMDMVLRLQALDATPEELGALGARMNEFMMSLAAAKRKNPGDDLLSHLAHDPDADPALTDLEIAGIGVLMLIAGHETSANMLGIGTYTLLQNLDQWALLREDIGLIDRAVEELLRHQTIVQQGLPRGVTQDMEIAGHQVKAGEALLASLPAANRDPEVFPDPDRLDITREHNPHVAFGHGIHLCLGMELARVEMRQAWRGLVTRFPTLRMAAEPEEIRWRDDQIVYGVYNLPVTWDGAQ</sequence>
<dbReference type="PRINTS" id="PR00359">
    <property type="entry name" value="BP450"/>
</dbReference>
<dbReference type="InterPro" id="IPR002397">
    <property type="entry name" value="Cyt_P450_B"/>
</dbReference>
<keyword evidence="5" id="KW-1185">Reference proteome</keyword>
<evidence type="ECO:0000256" key="1">
    <source>
        <dbReference type="ARBA" id="ARBA00010617"/>
    </source>
</evidence>
<name>A0ABN0XHZ4_9ACTN</name>
<dbReference type="Proteomes" id="UP001500063">
    <property type="component" value="Unassembled WGS sequence"/>
</dbReference>
<comment type="similarity">
    <text evidence="1 2">Belongs to the cytochrome P450 family.</text>
</comment>
<keyword evidence="2" id="KW-0479">Metal-binding</keyword>
<dbReference type="PANTHER" id="PTHR46696">
    <property type="entry name" value="P450, PUTATIVE (EUROFUNG)-RELATED"/>
    <property type="match status" value="1"/>
</dbReference>
<dbReference type="RefSeq" id="WP_344120755.1">
    <property type="nucleotide sequence ID" value="NZ_BAAABW010000026.1"/>
</dbReference>
<keyword evidence="2" id="KW-0408">Iron</keyword>